<dbReference type="FunFam" id="1.10.220.10:FF:000009">
    <property type="entry name" value="Annexin"/>
    <property type="match status" value="1"/>
</dbReference>
<dbReference type="EMBL" id="LFYR01000733">
    <property type="protein sequence ID" value="KMZ69983.1"/>
    <property type="molecule type" value="Genomic_DNA"/>
</dbReference>
<dbReference type="OMA" id="FMENQEQ"/>
<evidence type="ECO:0000256" key="1">
    <source>
        <dbReference type="ARBA" id="ARBA00022723"/>
    </source>
</evidence>
<dbReference type="Pfam" id="PF00191">
    <property type="entry name" value="Annexin"/>
    <property type="match status" value="4"/>
</dbReference>
<keyword evidence="5 7" id="KW-0111">Calcium/phospholipid-binding</keyword>
<comment type="caution">
    <text evidence="8">The sequence shown here is derived from an EMBL/GenBank/DDBJ whole genome shotgun (WGS) entry which is preliminary data.</text>
</comment>
<feature type="binding site" evidence="6">
    <location>
        <position position="306"/>
    </location>
    <ligand>
        <name>Ca(2+)</name>
        <dbReference type="ChEBI" id="CHEBI:29108"/>
        <label>1</label>
    </ligand>
</feature>
<organism evidence="8 9">
    <name type="scientific">Zostera marina</name>
    <name type="common">Eelgrass</name>
    <dbReference type="NCBI Taxonomy" id="29655"/>
    <lineage>
        <taxon>Eukaryota</taxon>
        <taxon>Viridiplantae</taxon>
        <taxon>Streptophyta</taxon>
        <taxon>Embryophyta</taxon>
        <taxon>Tracheophyta</taxon>
        <taxon>Spermatophyta</taxon>
        <taxon>Magnoliopsida</taxon>
        <taxon>Liliopsida</taxon>
        <taxon>Zosteraceae</taxon>
        <taxon>Zostera</taxon>
    </lineage>
</organism>
<evidence type="ECO:0000313" key="8">
    <source>
        <dbReference type="EMBL" id="KMZ69983.1"/>
    </source>
</evidence>
<keyword evidence="1 6" id="KW-0479">Metal-binding</keyword>
<dbReference type="FunFam" id="1.10.220.10:FF:000001">
    <property type="entry name" value="Annexin"/>
    <property type="match status" value="1"/>
</dbReference>
<feature type="binding site" evidence="6">
    <location>
        <position position="256"/>
    </location>
    <ligand>
        <name>Ca(2+)</name>
        <dbReference type="ChEBI" id="CHEBI:29108"/>
        <label>1</label>
    </ligand>
</feature>
<reference evidence="9" key="1">
    <citation type="journal article" date="2016" name="Nature">
        <title>The genome of the seagrass Zostera marina reveals angiosperm adaptation to the sea.</title>
        <authorList>
            <person name="Olsen J.L."/>
            <person name="Rouze P."/>
            <person name="Verhelst B."/>
            <person name="Lin Y.-C."/>
            <person name="Bayer T."/>
            <person name="Collen J."/>
            <person name="Dattolo E."/>
            <person name="De Paoli E."/>
            <person name="Dittami S."/>
            <person name="Maumus F."/>
            <person name="Michel G."/>
            <person name="Kersting A."/>
            <person name="Lauritano C."/>
            <person name="Lohaus R."/>
            <person name="Toepel M."/>
            <person name="Tonon T."/>
            <person name="Vanneste K."/>
            <person name="Amirebrahimi M."/>
            <person name="Brakel J."/>
            <person name="Bostroem C."/>
            <person name="Chovatia M."/>
            <person name="Grimwood J."/>
            <person name="Jenkins J.W."/>
            <person name="Jueterbock A."/>
            <person name="Mraz A."/>
            <person name="Stam W.T."/>
            <person name="Tice H."/>
            <person name="Bornberg-Bauer E."/>
            <person name="Green P.J."/>
            <person name="Pearson G.A."/>
            <person name="Procaccini G."/>
            <person name="Duarte C.M."/>
            <person name="Schmutz J."/>
            <person name="Reusch T.B.H."/>
            <person name="Van de Peer Y."/>
        </authorList>
    </citation>
    <scope>NUCLEOTIDE SEQUENCE [LARGE SCALE GENOMIC DNA]</scope>
    <source>
        <strain evidence="9">cv. Finnish</strain>
    </source>
</reference>
<keyword evidence="2 7" id="KW-0677">Repeat</keyword>
<sequence>MATLTVPSCVPSPAEDCEQLNKAFSGWGTNEKLIIDILAHRNATQRNVIRKTYSELYGHDLLVSLGKELSSDFERSVLIWTLDPSDRDAVLVEETMRKWKPCNHGVLVEIACTRSCDELISIRKAYQTRFKKCIEEDLAVKIKGEFKKLLLPLVTAYRYEASEGANMALAKSEAKILHQKISDKAYDDDEVIRILTTRGKYQLRATFNHYTDGFGTELVKDLECDPKNEFLAALRATVLSTKCPTTYFEEVLRHAIKRTGTDEGALTRVVTTRAEVDLELIKQEYMKRNSVSLEIAVMKDTRGDYENMLLALLGHKDT</sequence>
<dbReference type="PRINTS" id="PR00196">
    <property type="entry name" value="ANNEXIN"/>
</dbReference>
<dbReference type="PROSITE" id="PS00223">
    <property type="entry name" value="ANNEXIN_1"/>
    <property type="match status" value="1"/>
</dbReference>
<dbReference type="GO" id="GO:0009409">
    <property type="term" value="P:response to cold"/>
    <property type="evidence" value="ECO:0000318"/>
    <property type="project" value="GO_Central"/>
</dbReference>
<keyword evidence="3 6" id="KW-0106">Calcium</keyword>
<comment type="domain">
    <text evidence="7">A pair of annexin repeats may form one binding site for calcium and phospholipid.</text>
</comment>
<dbReference type="OrthoDB" id="37886at2759"/>
<feature type="binding site" evidence="6">
    <location>
        <position position="26"/>
    </location>
    <ligand>
        <name>Ca(2+)</name>
        <dbReference type="ChEBI" id="CHEBI:29108"/>
        <label>1</label>
    </ligand>
</feature>
<feature type="binding site" evidence="6">
    <location>
        <position position="300"/>
    </location>
    <ligand>
        <name>Ca(2+)</name>
        <dbReference type="ChEBI" id="CHEBI:29108"/>
        <label>1</label>
    </ligand>
</feature>
<dbReference type="GO" id="GO:0009414">
    <property type="term" value="P:response to water deprivation"/>
    <property type="evidence" value="ECO:0000318"/>
    <property type="project" value="GO_Central"/>
</dbReference>
<comment type="similarity">
    <text evidence="7">Belongs to the annexin family.</text>
</comment>
<feature type="binding site" evidence="6">
    <location>
        <position position="24"/>
    </location>
    <ligand>
        <name>Ca(2+)</name>
        <dbReference type="ChEBI" id="CHEBI:29108"/>
        <label>1</label>
    </ligand>
</feature>
<evidence type="ECO:0000256" key="7">
    <source>
        <dbReference type="RuleBase" id="RU003540"/>
    </source>
</evidence>
<protein>
    <recommendedName>
        <fullName evidence="7">Annexin</fullName>
    </recommendedName>
</protein>
<dbReference type="InterPro" id="IPR009118">
    <property type="entry name" value="AnnexinD_plant"/>
</dbReference>
<dbReference type="FunFam" id="1.10.220.10:FF:000006">
    <property type="entry name" value="Annexin"/>
    <property type="match status" value="1"/>
</dbReference>
<evidence type="ECO:0000256" key="4">
    <source>
        <dbReference type="ARBA" id="ARBA00023216"/>
    </source>
</evidence>
<dbReference type="GO" id="GO:0005886">
    <property type="term" value="C:plasma membrane"/>
    <property type="evidence" value="ECO:0000318"/>
    <property type="project" value="GO_Central"/>
</dbReference>
<evidence type="ECO:0000256" key="3">
    <source>
        <dbReference type="ARBA" id="ARBA00022837"/>
    </source>
</evidence>
<dbReference type="Gene3D" id="1.10.220.10">
    <property type="entry name" value="Annexin"/>
    <property type="match status" value="4"/>
</dbReference>
<dbReference type="PRINTS" id="PR01814">
    <property type="entry name" value="ANNEXINPLANT"/>
</dbReference>
<dbReference type="AlphaFoldDB" id="A0A0K9PLN6"/>
<feature type="binding site" evidence="6">
    <location>
        <position position="68"/>
    </location>
    <ligand>
        <name>Ca(2+)</name>
        <dbReference type="ChEBI" id="CHEBI:29108"/>
        <label>1</label>
    </ligand>
</feature>
<dbReference type="GO" id="GO:0001786">
    <property type="term" value="F:phosphatidylserine binding"/>
    <property type="evidence" value="ECO:0000318"/>
    <property type="project" value="GO_Central"/>
</dbReference>
<gene>
    <name evidence="8" type="ORF">ZOSMA_201G00140</name>
</gene>
<dbReference type="GO" id="GO:0009408">
    <property type="term" value="P:response to heat"/>
    <property type="evidence" value="ECO:0000318"/>
    <property type="project" value="GO_Central"/>
</dbReference>
<dbReference type="Proteomes" id="UP000036987">
    <property type="component" value="Unassembled WGS sequence"/>
</dbReference>
<dbReference type="SMART" id="SM00335">
    <property type="entry name" value="ANX"/>
    <property type="match status" value="4"/>
</dbReference>
<name>A0A0K9PLN6_ZOSMR</name>
<dbReference type="SUPFAM" id="SSF47874">
    <property type="entry name" value="Annexin"/>
    <property type="match status" value="1"/>
</dbReference>
<dbReference type="PANTHER" id="PTHR10502">
    <property type="entry name" value="ANNEXIN"/>
    <property type="match status" value="1"/>
</dbReference>
<feature type="binding site" evidence="6">
    <location>
        <position position="258"/>
    </location>
    <ligand>
        <name>Ca(2+)</name>
        <dbReference type="ChEBI" id="CHEBI:29108"/>
        <label>1</label>
    </ligand>
</feature>
<keyword evidence="9" id="KW-1185">Reference proteome</keyword>
<dbReference type="GO" id="GO:0005509">
    <property type="term" value="F:calcium ion binding"/>
    <property type="evidence" value="ECO:0007669"/>
    <property type="project" value="InterPro"/>
</dbReference>
<dbReference type="FunFam" id="1.10.220.10:FF:000008">
    <property type="entry name" value="Annexin"/>
    <property type="match status" value="1"/>
</dbReference>
<keyword evidence="4 7" id="KW-0041">Annexin</keyword>
<proteinExistence type="inferred from homology"/>
<dbReference type="InterPro" id="IPR018502">
    <property type="entry name" value="Annexin_repeat"/>
</dbReference>
<evidence type="ECO:0000313" key="9">
    <source>
        <dbReference type="Proteomes" id="UP000036987"/>
    </source>
</evidence>
<accession>A0A0K9PLN6</accession>
<dbReference type="PROSITE" id="PS51897">
    <property type="entry name" value="ANNEXIN_2"/>
    <property type="match status" value="4"/>
</dbReference>
<dbReference type="InterPro" id="IPR018252">
    <property type="entry name" value="Annexin_repeat_CS"/>
</dbReference>
<dbReference type="STRING" id="29655.A0A0K9PLN6"/>
<feature type="binding site" evidence="6">
    <location>
        <position position="301"/>
    </location>
    <ligand>
        <name>Ca(2+)</name>
        <dbReference type="ChEBI" id="CHEBI:29108"/>
        <label>1</label>
    </ligand>
</feature>
<dbReference type="InterPro" id="IPR001464">
    <property type="entry name" value="Annexin"/>
</dbReference>
<feature type="binding site" evidence="6">
    <location>
        <position position="260"/>
    </location>
    <ligand>
        <name>Ca(2+)</name>
        <dbReference type="ChEBI" id="CHEBI:29108"/>
        <label>1</label>
    </ligand>
</feature>
<dbReference type="GO" id="GO:0009651">
    <property type="term" value="P:response to salt stress"/>
    <property type="evidence" value="ECO:0000318"/>
    <property type="project" value="GO_Central"/>
</dbReference>
<dbReference type="InterPro" id="IPR037104">
    <property type="entry name" value="Annexin_sf"/>
</dbReference>
<evidence type="ECO:0000256" key="5">
    <source>
        <dbReference type="ARBA" id="ARBA00023302"/>
    </source>
</evidence>
<feature type="binding site" evidence="6">
    <location>
        <position position="28"/>
    </location>
    <ligand>
        <name>Ca(2+)</name>
        <dbReference type="ChEBI" id="CHEBI:29108"/>
        <label>1</label>
    </ligand>
</feature>
<dbReference type="GO" id="GO:0005544">
    <property type="term" value="F:calcium-dependent phospholipid binding"/>
    <property type="evidence" value="ECO:0000318"/>
    <property type="project" value="GO_Central"/>
</dbReference>
<dbReference type="PANTHER" id="PTHR10502:SF104">
    <property type="entry name" value="ANNEXIN D1"/>
    <property type="match status" value="1"/>
</dbReference>
<evidence type="ECO:0000256" key="2">
    <source>
        <dbReference type="ARBA" id="ARBA00022737"/>
    </source>
</evidence>
<evidence type="ECO:0000256" key="6">
    <source>
        <dbReference type="PIRSR" id="PIRSR609118-1"/>
    </source>
</evidence>
<dbReference type="GO" id="GO:0005737">
    <property type="term" value="C:cytoplasm"/>
    <property type="evidence" value="ECO:0000318"/>
    <property type="project" value="GO_Central"/>
</dbReference>